<dbReference type="Gene3D" id="3.40.50.1000">
    <property type="entry name" value="HAD superfamily/HAD-like"/>
    <property type="match status" value="1"/>
</dbReference>
<evidence type="ECO:0000313" key="2">
    <source>
        <dbReference type="EMBL" id="KAJ9136637.1"/>
    </source>
</evidence>
<comment type="caution">
    <text evidence="2">The sequence shown here is derived from an EMBL/GenBank/DDBJ whole genome shotgun (WGS) entry which is preliminary data.</text>
</comment>
<dbReference type="InterPro" id="IPR036412">
    <property type="entry name" value="HAD-like_sf"/>
</dbReference>
<dbReference type="InterPro" id="IPR006439">
    <property type="entry name" value="HAD-SF_hydro_IA"/>
</dbReference>
<dbReference type="InterPro" id="IPR023198">
    <property type="entry name" value="PGP-like_dom2"/>
</dbReference>
<dbReference type="PANTHER" id="PTHR43316">
    <property type="entry name" value="HYDROLASE, HALOACID DELAHOGENASE-RELATED"/>
    <property type="match status" value="1"/>
</dbReference>
<dbReference type="PRINTS" id="PR00413">
    <property type="entry name" value="HADHALOGNASE"/>
</dbReference>
<name>A0AA38RC13_9PEZI</name>
<dbReference type="GO" id="GO:0016791">
    <property type="term" value="F:phosphatase activity"/>
    <property type="evidence" value="ECO:0007669"/>
    <property type="project" value="UniProtKB-ARBA"/>
</dbReference>
<dbReference type="Proteomes" id="UP001174694">
    <property type="component" value="Unassembled WGS sequence"/>
</dbReference>
<dbReference type="InterPro" id="IPR023214">
    <property type="entry name" value="HAD_sf"/>
</dbReference>
<accession>A0AA38RC13</accession>
<dbReference type="AlphaFoldDB" id="A0AA38RC13"/>
<proteinExistence type="predicted"/>
<gene>
    <name evidence="2" type="ORF">NKR23_g9703</name>
</gene>
<keyword evidence="3" id="KW-1185">Reference proteome</keyword>
<dbReference type="PANTHER" id="PTHR43316:SF3">
    <property type="entry name" value="HALOACID DEHALOGENASE, TYPE II (AFU_ORTHOLOGUE AFUA_2G07750)-RELATED"/>
    <property type="match status" value="1"/>
</dbReference>
<keyword evidence="1" id="KW-0378">Hydrolase</keyword>
<reference evidence="2" key="1">
    <citation type="submission" date="2022-07" db="EMBL/GenBank/DDBJ databases">
        <title>Fungi with potential for degradation of polypropylene.</title>
        <authorList>
            <person name="Gostincar C."/>
        </authorList>
    </citation>
    <scope>NUCLEOTIDE SEQUENCE</scope>
    <source>
        <strain evidence="2">EXF-13308</strain>
    </source>
</reference>
<organism evidence="2 3">
    <name type="scientific">Pleurostoma richardsiae</name>
    <dbReference type="NCBI Taxonomy" id="41990"/>
    <lineage>
        <taxon>Eukaryota</taxon>
        <taxon>Fungi</taxon>
        <taxon>Dikarya</taxon>
        <taxon>Ascomycota</taxon>
        <taxon>Pezizomycotina</taxon>
        <taxon>Sordariomycetes</taxon>
        <taxon>Sordariomycetidae</taxon>
        <taxon>Calosphaeriales</taxon>
        <taxon>Pleurostomataceae</taxon>
        <taxon>Pleurostoma</taxon>
    </lineage>
</organism>
<dbReference type="EMBL" id="JANBVO010000039">
    <property type="protein sequence ID" value="KAJ9136637.1"/>
    <property type="molecule type" value="Genomic_DNA"/>
</dbReference>
<sequence length="252" mass="28577">MDGSPRRTQGIKAVFFDFMGTCLDWHSSVVKAFPARLSEEEKSDLALEWRQAFFDAIRERPPGELPEDIDITHRRTLWQVLARPTNAAVAQRFQTGDGDQNKALELAVQAWHKMDAWPDVRPGLERLRSECDDCELFVLANGTTRLQLDLVRSSGLDFDMLFSSELLGVAKPTPTVYRKAIGLVKVDRPNHAVMVAAHAYDLRAAKEVGMKTIYIRRWTDDLDEVDLERIGHENEGNILGGFEELAETIKRL</sequence>
<dbReference type="Gene3D" id="1.10.150.240">
    <property type="entry name" value="Putative phosphatase, domain 2"/>
    <property type="match status" value="1"/>
</dbReference>
<evidence type="ECO:0000313" key="3">
    <source>
        <dbReference type="Proteomes" id="UP001174694"/>
    </source>
</evidence>
<dbReference type="SUPFAM" id="SSF56784">
    <property type="entry name" value="HAD-like"/>
    <property type="match status" value="1"/>
</dbReference>
<dbReference type="SFLD" id="SFLDG01129">
    <property type="entry name" value="C1.5:_HAD__Beta-PGM__Phosphata"/>
    <property type="match status" value="1"/>
</dbReference>
<dbReference type="InterPro" id="IPR051540">
    <property type="entry name" value="S-2-haloacid_dehalogenase"/>
</dbReference>
<dbReference type="Pfam" id="PF00702">
    <property type="entry name" value="Hydrolase"/>
    <property type="match status" value="1"/>
</dbReference>
<dbReference type="NCBIfam" id="TIGR01493">
    <property type="entry name" value="HAD-SF-IA-v2"/>
    <property type="match status" value="1"/>
</dbReference>
<dbReference type="SFLD" id="SFLDS00003">
    <property type="entry name" value="Haloacid_Dehalogenase"/>
    <property type="match status" value="1"/>
</dbReference>
<evidence type="ECO:0000256" key="1">
    <source>
        <dbReference type="ARBA" id="ARBA00022801"/>
    </source>
</evidence>
<protein>
    <submittedName>
        <fullName evidence="2">(S)-2-haloacid dehalogenase IVA</fullName>
    </submittedName>
</protein>